<dbReference type="SUPFAM" id="SSF56801">
    <property type="entry name" value="Acetyl-CoA synthetase-like"/>
    <property type="match status" value="1"/>
</dbReference>
<gene>
    <name evidence="4" type="ORF">EJ05DRAFT_225800</name>
</gene>
<dbReference type="GO" id="GO:0031956">
    <property type="term" value="F:medium-chain fatty acid-CoA ligase activity"/>
    <property type="evidence" value="ECO:0007669"/>
    <property type="project" value="TreeGrafter"/>
</dbReference>
<dbReference type="Gene3D" id="3.40.50.12780">
    <property type="entry name" value="N-terminal domain of ligase-like"/>
    <property type="match status" value="1"/>
</dbReference>
<dbReference type="Pfam" id="PF13193">
    <property type="entry name" value="AMP-binding_C"/>
    <property type="match status" value="1"/>
</dbReference>
<evidence type="ECO:0000313" key="5">
    <source>
        <dbReference type="Proteomes" id="UP000799437"/>
    </source>
</evidence>
<dbReference type="AlphaFoldDB" id="A0A6A6VTQ1"/>
<dbReference type="GO" id="GO:0006631">
    <property type="term" value="P:fatty acid metabolic process"/>
    <property type="evidence" value="ECO:0007669"/>
    <property type="project" value="TreeGrafter"/>
</dbReference>
<evidence type="ECO:0000259" key="2">
    <source>
        <dbReference type="Pfam" id="PF00501"/>
    </source>
</evidence>
<organism evidence="4 5">
    <name type="scientific">Pseudovirgaria hyperparasitica</name>
    <dbReference type="NCBI Taxonomy" id="470096"/>
    <lineage>
        <taxon>Eukaryota</taxon>
        <taxon>Fungi</taxon>
        <taxon>Dikarya</taxon>
        <taxon>Ascomycota</taxon>
        <taxon>Pezizomycotina</taxon>
        <taxon>Dothideomycetes</taxon>
        <taxon>Dothideomycetes incertae sedis</taxon>
        <taxon>Acrospermales</taxon>
        <taxon>Acrospermaceae</taxon>
        <taxon>Pseudovirgaria</taxon>
    </lineage>
</organism>
<dbReference type="PANTHER" id="PTHR43201:SF6">
    <property type="entry name" value="ACYL COA SYNTHETASE (EUROFUNG)"/>
    <property type="match status" value="1"/>
</dbReference>
<dbReference type="Pfam" id="PF00501">
    <property type="entry name" value="AMP-binding"/>
    <property type="match status" value="1"/>
</dbReference>
<accession>A0A6A6VTQ1</accession>
<feature type="region of interest" description="Disordered" evidence="1">
    <location>
        <begin position="570"/>
        <end position="591"/>
    </location>
</feature>
<sequence length="591" mass="64274">MSTSEEESTRQRAFQSRLPSLSIVHGPSSPPLVTLTLGGLLDLQVSKYGPRECLVVPWTGARWTYNQLRDQTILIANSLLDMGIRPGDKIGVMAGNCEQFVSLFFATTRIGAIIVLLNNTYTAEEAQNTLQYTQCRLLFTTLRIGTLSQEPLLRALSTLPERTPVLEEIILLTGPSTTHRTYTELVSHSSRSLSQLTSLEKQISTHSVCNMQFTSGSTGGPKAAMLTHHNLINNARFIGDRMALTALDVLCCPPPLFHCFGLVLGLLAAITHGGKIVYPAETFSAQATLAALVAESCTALHGVPAMIDSLFALPQPPSFRAQLSLRTGIIAGAPVPKALMHKMVHDWGMTQFTSSYGLTEASPTVFNASTTLPTALKLATVGSVMPHCSVKLISRSGRPVPRGVRGELCVAGYQLCSGYFNNAQKTQEAFRLDGDGVLWLHTGDEAVLTDDGLCAITGRFKDIIIRGGENIYPLEIEERLSAHPSVARAVVTGINHEHYGEVVGAFLELEEGAQRPEDEEVREWTRAVLGRHKAPRHVFWLGMNGIPDTVPITGSGKVRKFELRQAGEEALSRTNEVEDVKTTEGADRARL</sequence>
<dbReference type="OrthoDB" id="10253115at2759"/>
<feature type="domain" description="AMP-binding enzyme C-terminal" evidence="3">
    <location>
        <begin position="475"/>
        <end position="557"/>
    </location>
</feature>
<dbReference type="RefSeq" id="XP_033595555.1">
    <property type="nucleotide sequence ID" value="XM_033739930.1"/>
</dbReference>
<reference evidence="4" key="1">
    <citation type="journal article" date="2020" name="Stud. Mycol.">
        <title>101 Dothideomycetes genomes: a test case for predicting lifestyles and emergence of pathogens.</title>
        <authorList>
            <person name="Haridas S."/>
            <person name="Albert R."/>
            <person name="Binder M."/>
            <person name="Bloem J."/>
            <person name="Labutti K."/>
            <person name="Salamov A."/>
            <person name="Andreopoulos B."/>
            <person name="Baker S."/>
            <person name="Barry K."/>
            <person name="Bills G."/>
            <person name="Bluhm B."/>
            <person name="Cannon C."/>
            <person name="Castanera R."/>
            <person name="Culley D."/>
            <person name="Daum C."/>
            <person name="Ezra D."/>
            <person name="Gonzalez J."/>
            <person name="Henrissat B."/>
            <person name="Kuo A."/>
            <person name="Liang C."/>
            <person name="Lipzen A."/>
            <person name="Lutzoni F."/>
            <person name="Magnuson J."/>
            <person name="Mondo S."/>
            <person name="Nolan M."/>
            <person name="Ohm R."/>
            <person name="Pangilinan J."/>
            <person name="Park H.-J."/>
            <person name="Ramirez L."/>
            <person name="Alfaro M."/>
            <person name="Sun H."/>
            <person name="Tritt A."/>
            <person name="Yoshinaga Y."/>
            <person name="Zwiers L.-H."/>
            <person name="Turgeon B."/>
            <person name="Goodwin S."/>
            <person name="Spatafora J."/>
            <person name="Crous P."/>
            <person name="Grigoriev I."/>
        </authorList>
    </citation>
    <scope>NUCLEOTIDE SEQUENCE</scope>
    <source>
        <strain evidence="4">CBS 121739</strain>
    </source>
</reference>
<feature type="domain" description="AMP-dependent synthetase/ligase" evidence="2">
    <location>
        <begin position="44"/>
        <end position="420"/>
    </location>
</feature>
<dbReference type="InterPro" id="IPR045851">
    <property type="entry name" value="AMP-bd_C_sf"/>
</dbReference>
<dbReference type="EMBL" id="ML996586">
    <property type="protein sequence ID" value="KAF2753104.1"/>
    <property type="molecule type" value="Genomic_DNA"/>
</dbReference>
<dbReference type="Proteomes" id="UP000799437">
    <property type="component" value="Unassembled WGS sequence"/>
</dbReference>
<dbReference type="InterPro" id="IPR000873">
    <property type="entry name" value="AMP-dep_synth/lig_dom"/>
</dbReference>
<dbReference type="Gene3D" id="3.30.300.30">
    <property type="match status" value="1"/>
</dbReference>
<keyword evidence="5" id="KW-1185">Reference proteome</keyword>
<name>A0A6A6VTQ1_9PEZI</name>
<evidence type="ECO:0000313" key="4">
    <source>
        <dbReference type="EMBL" id="KAF2753104.1"/>
    </source>
</evidence>
<proteinExistence type="predicted"/>
<protein>
    <submittedName>
        <fullName evidence="4">Acetyl-CoA synthetase-like protein</fullName>
    </submittedName>
</protein>
<dbReference type="PROSITE" id="PS00455">
    <property type="entry name" value="AMP_BINDING"/>
    <property type="match status" value="1"/>
</dbReference>
<dbReference type="InterPro" id="IPR042099">
    <property type="entry name" value="ANL_N_sf"/>
</dbReference>
<evidence type="ECO:0000259" key="3">
    <source>
        <dbReference type="Pfam" id="PF13193"/>
    </source>
</evidence>
<dbReference type="PANTHER" id="PTHR43201">
    <property type="entry name" value="ACYL-COA SYNTHETASE"/>
    <property type="match status" value="1"/>
</dbReference>
<evidence type="ECO:0000256" key="1">
    <source>
        <dbReference type="SAM" id="MobiDB-lite"/>
    </source>
</evidence>
<dbReference type="GeneID" id="54480984"/>
<dbReference type="InterPro" id="IPR020845">
    <property type="entry name" value="AMP-binding_CS"/>
</dbReference>
<dbReference type="InterPro" id="IPR025110">
    <property type="entry name" value="AMP-bd_C"/>
</dbReference>